<name>A0A9E8A9U5_9HYPH</name>
<feature type="transmembrane region" description="Helical" evidence="9">
    <location>
        <begin position="118"/>
        <end position="146"/>
    </location>
</feature>
<gene>
    <name evidence="11" type="ORF">NWE54_26900</name>
</gene>
<accession>A0A9E8A9U5</accession>
<keyword evidence="7 9" id="KW-1133">Transmembrane helix</keyword>
<feature type="transmembrane region" description="Helical" evidence="9">
    <location>
        <begin position="276"/>
        <end position="297"/>
    </location>
</feature>
<evidence type="ECO:0000256" key="9">
    <source>
        <dbReference type="SAM" id="Phobius"/>
    </source>
</evidence>
<feature type="transmembrane region" description="Helical" evidence="9">
    <location>
        <begin position="191"/>
        <end position="210"/>
    </location>
</feature>
<feature type="transmembrane region" description="Helical" evidence="9">
    <location>
        <begin position="167"/>
        <end position="185"/>
    </location>
</feature>
<reference evidence="11" key="1">
    <citation type="submission" date="2022-08" db="EMBL/GenBank/DDBJ databases">
        <title>Complete Genome Sequences of 2 Bosea sp. soil isolates.</title>
        <authorList>
            <person name="Alvarez Arevalo M."/>
            <person name="Sterndorff E.B."/>
            <person name="Faurdal D."/>
            <person name="Joergensen T.S."/>
            <person name="Weber T."/>
        </authorList>
    </citation>
    <scope>NUCLEOTIDE SEQUENCE</scope>
    <source>
        <strain evidence="11">NBC_00436</strain>
        <plasmid evidence="11">pNBC436</plasmid>
    </source>
</reference>
<keyword evidence="3" id="KW-0813">Transport</keyword>
<evidence type="ECO:0000256" key="7">
    <source>
        <dbReference type="ARBA" id="ARBA00022989"/>
    </source>
</evidence>
<dbReference type="InterPro" id="IPR011701">
    <property type="entry name" value="MFS"/>
</dbReference>
<evidence type="ECO:0000256" key="6">
    <source>
        <dbReference type="ARBA" id="ARBA00022847"/>
    </source>
</evidence>
<evidence type="ECO:0000256" key="5">
    <source>
        <dbReference type="ARBA" id="ARBA00022692"/>
    </source>
</evidence>
<dbReference type="GO" id="GO:0015293">
    <property type="term" value="F:symporter activity"/>
    <property type="evidence" value="ECO:0007669"/>
    <property type="project" value="UniProtKB-KW"/>
</dbReference>
<dbReference type="FunFam" id="1.20.1250.20:FF:000001">
    <property type="entry name" value="Dicarboxylate MFS transporter"/>
    <property type="match status" value="1"/>
</dbReference>
<evidence type="ECO:0000256" key="2">
    <source>
        <dbReference type="ARBA" id="ARBA00008240"/>
    </source>
</evidence>
<dbReference type="InterPro" id="IPR005829">
    <property type="entry name" value="Sugar_transporter_CS"/>
</dbReference>
<evidence type="ECO:0000256" key="3">
    <source>
        <dbReference type="ARBA" id="ARBA00022448"/>
    </source>
</evidence>
<feature type="transmembrane region" description="Helical" evidence="9">
    <location>
        <begin position="31"/>
        <end position="49"/>
    </location>
</feature>
<feature type="transmembrane region" description="Helical" evidence="9">
    <location>
        <begin position="309"/>
        <end position="327"/>
    </location>
</feature>
<feature type="transmembrane region" description="Helical" evidence="9">
    <location>
        <begin position="403"/>
        <end position="420"/>
    </location>
</feature>
<feature type="transmembrane region" description="Helical" evidence="9">
    <location>
        <begin position="55"/>
        <end position="79"/>
    </location>
</feature>
<feature type="domain" description="Major facilitator superfamily (MFS) profile" evidence="10">
    <location>
        <begin position="19"/>
        <end position="425"/>
    </location>
</feature>
<comment type="similarity">
    <text evidence="2">Belongs to the major facilitator superfamily. Metabolite:H+ Symporter (MHS) family (TC 2.A.1.6) family.</text>
</comment>
<keyword evidence="8 9" id="KW-0472">Membrane</keyword>
<evidence type="ECO:0000256" key="8">
    <source>
        <dbReference type="ARBA" id="ARBA00023136"/>
    </source>
</evidence>
<dbReference type="InterPro" id="IPR020846">
    <property type="entry name" value="MFS_dom"/>
</dbReference>
<dbReference type="EMBL" id="CP102775">
    <property type="protein sequence ID" value="UZF90170.1"/>
    <property type="molecule type" value="Genomic_DNA"/>
</dbReference>
<keyword evidence="6" id="KW-0769">Symport</keyword>
<dbReference type="SUPFAM" id="SSF103473">
    <property type="entry name" value="MFS general substrate transporter"/>
    <property type="match status" value="1"/>
</dbReference>
<keyword evidence="4" id="KW-1003">Cell membrane</keyword>
<evidence type="ECO:0000313" key="11">
    <source>
        <dbReference type="EMBL" id="UZF90170.1"/>
    </source>
</evidence>
<protein>
    <submittedName>
        <fullName evidence="11">MFS transporter</fullName>
    </submittedName>
</protein>
<feature type="transmembrane region" description="Helical" evidence="9">
    <location>
        <begin position="333"/>
        <end position="358"/>
    </location>
</feature>
<dbReference type="PANTHER" id="PTHR43528">
    <property type="entry name" value="ALPHA-KETOGLUTARATE PERMEASE"/>
    <property type="match status" value="1"/>
</dbReference>
<dbReference type="GO" id="GO:0005886">
    <property type="term" value="C:plasma membrane"/>
    <property type="evidence" value="ECO:0007669"/>
    <property type="project" value="UniProtKB-SubCell"/>
</dbReference>
<dbReference type="PROSITE" id="PS00217">
    <property type="entry name" value="SUGAR_TRANSPORT_2"/>
    <property type="match status" value="1"/>
</dbReference>
<keyword evidence="5 9" id="KW-0812">Transmembrane</keyword>
<proteinExistence type="inferred from homology"/>
<dbReference type="Gene3D" id="1.20.1250.20">
    <property type="entry name" value="MFS general substrate transporter like domains"/>
    <property type="match status" value="1"/>
</dbReference>
<comment type="subcellular location">
    <subcellularLocation>
        <location evidence="1">Cell membrane</location>
        <topology evidence="1">Multi-pass membrane protein</topology>
    </subcellularLocation>
</comment>
<feature type="transmembrane region" description="Helical" evidence="9">
    <location>
        <begin position="91"/>
        <end position="112"/>
    </location>
</feature>
<dbReference type="Pfam" id="PF07690">
    <property type="entry name" value="MFS_1"/>
    <property type="match status" value="1"/>
</dbReference>
<feature type="transmembrane region" description="Helical" evidence="9">
    <location>
        <begin position="370"/>
        <end position="391"/>
    </location>
</feature>
<dbReference type="PROSITE" id="PS50850">
    <property type="entry name" value="MFS"/>
    <property type="match status" value="1"/>
</dbReference>
<dbReference type="InterPro" id="IPR036259">
    <property type="entry name" value="MFS_trans_sf"/>
</dbReference>
<dbReference type="InterPro" id="IPR051084">
    <property type="entry name" value="H+-coupled_symporters"/>
</dbReference>
<sequence>MMNYGDATATTQTGLSKQRTTGVVIGNAFEFYDFGVYAAFAVTIGQVFFPSNNSYLSLLLSVATFGVGFFSRPLGGLLLGAYADRHGRKAAMTLTIALMALSTGAIGLLPSYEKAGIIAPLLLVLARLVQGFSAGGELGASTVYLYEAAPAGRKGFFGSWQLASQGAAGLVVGLVGFLISFYLPKEAVADWGWRIPFLLGLLIIPVGIYIRRNLEETLEAGEAHGSTGAVLSDLLSRYRVELALSVMIFAGVTIAQYFLIYLTSYAINSLKMGGSVAMLASFAVGASTLVFAVLGGWLGDRISLRAICIWPRVLLLLLLYPAMWLVVANPTTATLLTVAAVLTALQAMSAALVILLIARAFPRPIRTTGLSTALGVGAAVFGGTAQVVFTWLISATGNPLSPIWYVLAMNLLSLAGIVLLRRDHDSEGRQG</sequence>
<evidence type="ECO:0000259" key="10">
    <source>
        <dbReference type="PROSITE" id="PS50850"/>
    </source>
</evidence>
<feature type="transmembrane region" description="Helical" evidence="9">
    <location>
        <begin position="242"/>
        <end position="264"/>
    </location>
</feature>
<evidence type="ECO:0000256" key="1">
    <source>
        <dbReference type="ARBA" id="ARBA00004651"/>
    </source>
</evidence>
<geneLocation type="plasmid" evidence="11">
    <name>pNBC436</name>
</geneLocation>
<organism evidence="11">
    <name type="scientific">Bosea sp. NBC_00436</name>
    <dbReference type="NCBI Taxonomy" id="2969620"/>
    <lineage>
        <taxon>Bacteria</taxon>
        <taxon>Pseudomonadati</taxon>
        <taxon>Pseudomonadota</taxon>
        <taxon>Alphaproteobacteria</taxon>
        <taxon>Hyphomicrobiales</taxon>
        <taxon>Boseaceae</taxon>
        <taxon>Bosea</taxon>
    </lineage>
</organism>
<dbReference type="AlphaFoldDB" id="A0A9E8A9U5"/>
<keyword evidence="11" id="KW-0614">Plasmid</keyword>
<dbReference type="PANTHER" id="PTHR43528:SF3">
    <property type="entry name" value="CITRATE-PROTON SYMPORTER"/>
    <property type="match status" value="1"/>
</dbReference>
<evidence type="ECO:0000256" key="4">
    <source>
        <dbReference type="ARBA" id="ARBA00022475"/>
    </source>
</evidence>